<gene>
    <name evidence="3" type="ORF">PDE001_LOCUS7966</name>
</gene>
<evidence type="ECO:0000256" key="1">
    <source>
        <dbReference type="SAM" id="Phobius"/>
    </source>
</evidence>
<feature type="signal peptide" evidence="2">
    <location>
        <begin position="1"/>
        <end position="24"/>
    </location>
</feature>
<dbReference type="AlphaFoldDB" id="A0AAV0UZW7"/>
<keyword evidence="1" id="KW-0812">Transmembrane</keyword>
<keyword evidence="1" id="KW-0472">Membrane</keyword>
<reference evidence="3" key="1">
    <citation type="submission" date="2022-12" db="EMBL/GenBank/DDBJ databases">
        <authorList>
            <person name="Webb A."/>
        </authorList>
    </citation>
    <scope>NUCLEOTIDE SEQUENCE</scope>
    <source>
        <strain evidence="3">Pd1</strain>
    </source>
</reference>
<evidence type="ECO:0000313" key="3">
    <source>
        <dbReference type="EMBL" id="CAI5741763.1"/>
    </source>
</evidence>
<dbReference type="EMBL" id="CANTFM010001614">
    <property type="protein sequence ID" value="CAI5741763.1"/>
    <property type="molecule type" value="Genomic_DNA"/>
</dbReference>
<keyword evidence="2" id="KW-0732">Signal</keyword>
<sequence length="147" mass="16825">MRTSFFPILFVVAIVASKIKLSVAETKPTGRLHAKGDDTVRHQKTADAIELKEDERGWPFNLRGRLKNKGVTSVDEAIMKDVNEFMAPGKTSTKFTKKKVRAVATYATSDDKKWYKVNRFLYNAYGITMVTFLVFAFIFFGWRPFTN</sequence>
<feature type="chain" id="PRO_5043325920" description="RxLR effector protein" evidence="2">
    <location>
        <begin position="25"/>
        <end position="147"/>
    </location>
</feature>
<dbReference type="Proteomes" id="UP001162029">
    <property type="component" value="Unassembled WGS sequence"/>
</dbReference>
<keyword evidence="4" id="KW-1185">Reference proteome</keyword>
<name>A0AAV0UZW7_9STRA</name>
<comment type="caution">
    <text evidence="3">The sequence shown here is derived from an EMBL/GenBank/DDBJ whole genome shotgun (WGS) entry which is preliminary data.</text>
</comment>
<evidence type="ECO:0008006" key="5">
    <source>
        <dbReference type="Google" id="ProtNLM"/>
    </source>
</evidence>
<proteinExistence type="predicted"/>
<keyword evidence="1" id="KW-1133">Transmembrane helix</keyword>
<protein>
    <recommendedName>
        <fullName evidence="5">RxLR effector protein</fullName>
    </recommendedName>
</protein>
<feature type="transmembrane region" description="Helical" evidence="1">
    <location>
        <begin position="120"/>
        <end position="142"/>
    </location>
</feature>
<organism evidence="3 4">
    <name type="scientific">Peronospora destructor</name>
    <dbReference type="NCBI Taxonomy" id="86335"/>
    <lineage>
        <taxon>Eukaryota</taxon>
        <taxon>Sar</taxon>
        <taxon>Stramenopiles</taxon>
        <taxon>Oomycota</taxon>
        <taxon>Peronosporomycetes</taxon>
        <taxon>Peronosporales</taxon>
        <taxon>Peronosporaceae</taxon>
        <taxon>Peronospora</taxon>
    </lineage>
</organism>
<evidence type="ECO:0000256" key="2">
    <source>
        <dbReference type="SAM" id="SignalP"/>
    </source>
</evidence>
<accession>A0AAV0UZW7</accession>
<evidence type="ECO:0000313" key="4">
    <source>
        <dbReference type="Proteomes" id="UP001162029"/>
    </source>
</evidence>